<organism evidence="2 3">
    <name type="scientific">Idiomarina tyrosinivorans</name>
    <dbReference type="NCBI Taxonomy" id="1445662"/>
    <lineage>
        <taxon>Bacteria</taxon>
        <taxon>Pseudomonadati</taxon>
        <taxon>Pseudomonadota</taxon>
        <taxon>Gammaproteobacteria</taxon>
        <taxon>Alteromonadales</taxon>
        <taxon>Idiomarinaceae</taxon>
        <taxon>Idiomarina</taxon>
    </lineage>
</organism>
<dbReference type="RefSeq" id="WP_126840881.1">
    <property type="nucleotide sequence ID" value="NZ_PIQH01000001.1"/>
</dbReference>
<sequence>MKKRYLPFMLIAALLTGCATVNPPSPMLETDVYKKLIGVKAEKPKEKIYRQYVSGRSYSHHETVVNS</sequence>
<feature type="signal peptide" evidence="1">
    <location>
        <begin position="1"/>
        <end position="21"/>
    </location>
</feature>
<protein>
    <submittedName>
        <fullName evidence="2">Uncharacterized protein</fullName>
    </submittedName>
</protein>
<accession>A0A432ZUE4</accession>
<reference evidence="2 3" key="1">
    <citation type="journal article" date="2011" name="Front. Microbiol.">
        <title>Genomic signatures of strain selection and enhancement in Bacillus atrophaeus var. globigii, a historical biowarfare simulant.</title>
        <authorList>
            <person name="Gibbons H.S."/>
            <person name="Broomall S.M."/>
            <person name="McNew L.A."/>
            <person name="Daligault H."/>
            <person name="Chapman C."/>
            <person name="Bruce D."/>
            <person name="Karavis M."/>
            <person name="Krepps M."/>
            <person name="McGregor P.A."/>
            <person name="Hong C."/>
            <person name="Park K.H."/>
            <person name="Akmal A."/>
            <person name="Feldman A."/>
            <person name="Lin J.S."/>
            <person name="Chang W.E."/>
            <person name="Higgs B.W."/>
            <person name="Demirev P."/>
            <person name="Lindquist J."/>
            <person name="Liem A."/>
            <person name="Fochler E."/>
            <person name="Read T.D."/>
            <person name="Tapia R."/>
            <person name="Johnson S."/>
            <person name="Bishop-Lilly K.A."/>
            <person name="Detter C."/>
            <person name="Han C."/>
            <person name="Sozhamannan S."/>
            <person name="Rosenzweig C.N."/>
            <person name="Skowronski E.W."/>
        </authorList>
    </citation>
    <scope>NUCLEOTIDE SEQUENCE [LARGE SCALE GENOMIC DNA]</scope>
    <source>
        <strain evidence="2 3">CC-PW-9</strain>
    </source>
</reference>
<dbReference type="EMBL" id="PIQH01000001">
    <property type="protein sequence ID" value="RUO81540.1"/>
    <property type="molecule type" value="Genomic_DNA"/>
</dbReference>
<evidence type="ECO:0000313" key="3">
    <source>
        <dbReference type="Proteomes" id="UP000287996"/>
    </source>
</evidence>
<keyword evidence="3" id="KW-1185">Reference proteome</keyword>
<keyword evidence="1" id="KW-0732">Signal</keyword>
<evidence type="ECO:0000256" key="1">
    <source>
        <dbReference type="SAM" id="SignalP"/>
    </source>
</evidence>
<comment type="caution">
    <text evidence="2">The sequence shown here is derived from an EMBL/GenBank/DDBJ whole genome shotgun (WGS) entry which is preliminary data.</text>
</comment>
<name>A0A432ZUE4_9GAMM</name>
<evidence type="ECO:0000313" key="2">
    <source>
        <dbReference type="EMBL" id="RUO81540.1"/>
    </source>
</evidence>
<feature type="chain" id="PRO_5019242427" evidence="1">
    <location>
        <begin position="22"/>
        <end position="67"/>
    </location>
</feature>
<gene>
    <name evidence="2" type="ORF">CWI84_01935</name>
</gene>
<dbReference type="Proteomes" id="UP000287996">
    <property type="component" value="Unassembled WGS sequence"/>
</dbReference>
<proteinExistence type="predicted"/>
<dbReference type="AlphaFoldDB" id="A0A432ZUE4"/>
<dbReference type="PROSITE" id="PS51257">
    <property type="entry name" value="PROKAR_LIPOPROTEIN"/>
    <property type="match status" value="1"/>
</dbReference>